<sequence length="246" mass="26621">MAKEARMGVQGNGAAKLEALQGVFWDMDGTLIDSEPLWHEGELRLVREYGGHWTKQLAEGGSGRPVPQIAQEMADLGCPLPPEEIGRRMIQYVTDEEKKQLPWIPGVRRLLEQLRDAGIPSMLVTTSPRDLAENLIAQAPEGAFAGYVCGDDDVAKKPDPAPYKLAAAKLGIPEVLLPCCVAFEDSMSGRTSAAASGMTTVVVTGYLAGGYVPGPGYTTTENYDDITPESLNRMVQRMYDRLAPLA</sequence>
<dbReference type="SFLD" id="SFLDG01129">
    <property type="entry name" value="C1.5:_HAD__Beta-PGM__Phosphata"/>
    <property type="match status" value="1"/>
</dbReference>
<comment type="caution">
    <text evidence="1">The sequence shown here is derived from an EMBL/GenBank/DDBJ whole genome shotgun (WGS) entry which is preliminary data.</text>
</comment>
<dbReference type="NCBIfam" id="TIGR01509">
    <property type="entry name" value="HAD-SF-IA-v3"/>
    <property type="match status" value="1"/>
</dbReference>
<dbReference type="Pfam" id="PF00702">
    <property type="entry name" value="Hydrolase"/>
    <property type="match status" value="1"/>
</dbReference>
<protein>
    <submittedName>
        <fullName evidence="1">Phosphoglycolate phosphatase</fullName>
    </submittedName>
</protein>
<dbReference type="InterPro" id="IPR023198">
    <property type="entry name" value="PGP-like_dom2"/>
</dbReference>
<dbReference type="AlphaFoldDB" id="A0A2N3QYV7"/>
<dbReference type="PANTHER" id="PTHR18901:SF38">
    <property type="entry name" value="PSEUDOURIDINE-5'-PHOSPHATASE"/>
    <property type="match status" value="1"/>
</dbReference>
<organism evidence="1 2">
    <name type="scientific">Bifidobacterium pseudolongum subsp. globosum</name>
    <dbReference type="NCBI Taxonomy" id="1690"/>
    <lineage>
        <taxon>Bacteria</taxon>
        <taxon>Bacillati</taxon>
        <taxon>Actinomycetota</taxon>
        <taxon>Actinomycetes</taxon>
        <taxon>Bifidobacteriales</taxon>
        <taxon>Bifidobacteriaceae</taxon>
        <taxon>Bifidobacterium</taxon>
    </lineage>
</organism>
<name>A0A2N3QYV7_9BIFI</name>
<dbReference type="CDD" id="cd07505">
    <property type="entry name" value="HAD_BPGM-like"/>
    <property type="match status" value="1"/>
</dbReference>
<evidence type="ECO:0000313" key="2">
    <source>
        <dbReference type="Proteomes" id="UP000233783"/>
    </source>
</evidence>
<dbReference type="InterPro" id="IPR036412">
    <property type="entry name" value="HAD-like_sf"/>
</dbReference>
<evidence type="ECO:0000313" key="1">
    <source>
        <dbReference type="EMBL" id="PKU98415.1"/>
    </source>
</evidence>
<accession>A0A2N3QYV7</accession>
<dbReference type="InterPro" id="IPR006439">
    <property type="entry name" value="HAD-SF_hydro_IA"/>
</dbReference>
<dbReference type="Gene3D" id="3.40.50.1000">
    <property type="entry name" value="HAD superfamily/HAD-like"/>
    <property type="match status" value="1"/>
</dbReference>
<dbReference type="SUPFAM" id="SSF56784">
    <property type="entry name" value="HAD-like"/>
    <property type="match status" value="1"/>
</dbReference>
<dbReference type="Proteomes" id="UP000233783">
    <property type="component" value="Unassembled WGS sequence"/>
</dbReference>
<proteinExistence type="predicted"/>
<reference evidence="1 2" key="1">
    <citation type="submission" date="2017-10" db="EMBL/GenBank/DDBJ databases">
        <title>Bifidobacterium genomics.</title>
        <authorList>
            <person name="Lugli G.A."/>
            <person name="Milani C."/>
            <person name="Mancabelli L."/>
        </authorList>
    </citation>
    <scope>NUCLEOTIDE SEQUENCE [LARGE SCALE GENOMIC DNA]</scope>
    <source>
        <strain evidence="1 2">1744B</strain>
    </source>
</reference>
<dbReference type="InterPro" id="IPR023214">
    <property type="entry name" value="HAD_sf"/>
</dbReference>
<dbReference type="PANTHER" id="PTHR18901">
    <property type="entry name" value="2-DEOXYGLUCOSE-6-PHOSPHATE PHOSPHATASE 2"/>
    <property type="match status" value="1"/>
</dbReference>
<dbReference type="EMBL" id="PCHB01000003">
    <property type="protein sequence ID" value="PKU98415.1"/>
    <property type="molecule type" value="Genomic_DNA"/>
</dbReference>
<dbReference type="SFLD" id="SFLDS00003">
    <property type="entry name" value="Haloacid_Dehalogenase"/>
    <property type="match status" value="1"/>
</dbReference>
<gene>
    <name evidence="1" type="ORF">CQR56_0185</name>
</gene>
<dbReference type="Gene3D" id="1.10.150.240">
    <property type="entry name" value="Putative phosphatase, domain 2"/>
    <property type="match status" value="1"/>
</dbReference>